<dbReference type="Proteomes" id="UP001189624">
    <property type="component" value="Chromosome 3"/>
</dbReference>
<evidence type="ECO:0000256" key="2">
    <source>
        <dbReference type="SAM" id="SignalP"/>
    </source>
</evidence>
<name>A0AA86SHB9_9FABA</name>
<evidence type="ECO:0000256" key="1">
    <source>
        <dbReference type="SAM" id="MobiDB-lite"/>
    </source>
</evidence>
<feature type="chain" id="PRO_5041643133" evidence="2">
    <location>
        <begin position="23"/>
        <end position="99"/>
    </location>
</feature>
<evidence type="ECO:0000313" key="4">
    <source>
        <dbReference type="Proteomes" id="UP001189624"/>
    </source>
</evidence>
<reference evidence="3" key="1">
    <citation type="submission" date="2023-10" db="EMBL/GenBank/DDBJ databases">
        <authorList>
            <person name="Domelevo Entfellner J.-B."/>
        </authorList>
    </citation>
    <scope>NUCLEOTIDE SEQUENCE</scope>
</reference>
<proteinExistence type="predicted"/>
<sequence length="99" mass="11134">MDVCPSIRWLLLSSFLAAAGAGKQIINLCNWGMSNELDLFGLYYLALGPVQSMCDKMVKRDVINGDELRKLRIEELKKESQTGRGRRLNLPDGPRSFCT</sequence>
<keyword evidence="4" id="KW-1185">Reference proteome</keyword>
<keyword evidence="2" id="KW-0732">Signal</keyword>
<feature type="signal peptide" evidence="2">
    <location>
        <begin position="1"/>
        <end position="22"/>
    </location>
</feature>
<dbReference type="AlphaFoldDB" id="A0AA86SHB9"/>
<gene>
    <name evidence="3" type="ORF">AYBTSS11_LOCUS11639</name>
</gene>
<accession>A0AA86SHB9</accession>
<feature type="region of interest" description="Disordered" evidence="1">
    <location>
        <begin position="80"/>
        <end position="99"/>
    </location>
</feature>
<evidence type="ECO:0000313" key="3">
    <source>
        <dbReference type="EMBL" id="CAJ1943944.1"/>
    </source>
</evidence>
<dbReference type="EMBL" id="OY731400">
    <property type="protein sequence ID" value="CAJ1943944.1"/>
    <property type="molecule type" value="Genomic_DNA"/>
</dbReference>
<dbReference type="Gramene" id="rna-AYBTSS11_LOCUS11639">
    <property type="protein sequence ID" value="CAJ1943944.1"/>
    <property type="gene ID" value="gene-AYBTSS11_LOCUS11639"/>
</dbReference>
<organism evidence="3 4">
    <name type="scientific">Sphenostylis stenocarpa</name>
    <dbReference type="NCBI Taxonomy" id="92480"/>
    <lineage>
        <taxon>Eukaryota</taxon>
        <taxon>Viridiplantae</taxon>
        <taxon>Streptophyta</taxon>
        <taxon>Embryophyta</taxon>
        <taxon>Tracheophyta</taxon>
        <taxon>Spermatophyta</taxon>
        <taxon>Magnoliopsida</taxon>
        <taxon>eudicotyledons</taxon>
        <taxon>Gunneridae</taxon>
        <taxon>Pentapetalae</taxon>
        <taxon>rosids</taxon>
        <taxon>fabids</taxon>
        <taxon>Fabales</taxon>
        <taxon>Fabaceae</taxon>
        <taxon>Papilionoideae</taxon>
        <taxon>50 kb inversion clade</taxon>
        <taxon>NPAAA clade</taxon>
        <taxon>indigoferoid/millettioid clade</taxon>
        <taxon>Phaseoleae</taxon>
        <taxon>Sphenostylis</taxon>
    </lineage>
</organism>
<protein>
    <submittedName>
        <fullName evidence="3">Uncharacterized protein</fullName>
    </submittedName>
</protein>